<evidence type="ECO:0000313" key="2">
    <source>
        <dbReference type="EMBL" id="MEE1883393.1"/>
    </source>
</evidence>
<keyword evidence="1" id="KW-0472">Membrane</keyword>
<keyword evidence="1" id="KW-0812">Transmembrane</keyword>
<accession>A0ABU7GWF7</accession>
<gene>
    <name evidence="2" type="ORF">V0R55_24825</name>
</gene>
<reference evidence="2 3" key="1">
    <citation type="submission" date="2024-01" db="EMBL/GenBank/DDBJ databases">
        <title>Unpublished Manusciprt.</title>
        <authorList>
            <person name="Duman M."/>
            <person name="Valdes E.G."/>
            <person name="Ajmi N."/>
            <person name="Altun S."/>
            <person name="Saticioglu I.B."/>
        </authorList>
    </citation>
    <scope>NUCLEOTIDE SEQUENCE [LARGE SCALE GENOMIC DNA]</scope>
    <source>
        <strain evidence="2 3">139P</strain>
    </source>
</reference>
<protein>
    <submittedName>
        <fullName evidence="2">Uncharacterized protein</fullName>
    </submittedName>
</protein>
<organism evidence="2 3">
    <name type="scientific">Pseudomonas soli</name>
    <dbReference type="NCBI Taxonomy" id="1306993"/>
    <lineage>
        <taxon>Bacteria</taxon>
        <taxon>Pseudomonadati</taxon>
        <taxon>Pseudomonadota</taxon>
        <taxon>Gammaproteobacteria</taxon>
        <taxon>Pseudomonadales</taxon>
        <taxon>Pseudomonadaceae</taxon>
        <taxon>Pseudomonas</taxon>
    </lineage>
</organism>
<evidence type="ECO:0000256" key="1">
    <source>
        <dbReference type="SAM" id="Phobius"/>
    </source>
</evidence>
<name>A0ABU7GWF7_9PSED</name>
<evidence type="ECO:0000313" key="3">
    <source>
        <dbReference type="Proteomes" id="UP001329505"/>
    </source>
</evidence>
<dbReference type="RefSeq" id="WP_330126570.1">
    <property type="nucleotide sequence ID" value="NZ_JAZDQQ010000032.1"/>
</dbReference>
<keyword evidence="3" id="KW-1185">Reference proteome</keyword>
<feature type="transmembrane region" description="Helical" evidence="1">
    <location>
        <begin position="6"/>
        <end position="37"/>
    </location>
</feature>
<dbReference type="EMBL" id="JAZDQQ010000032">
    <property type="protein sequence ID" value="MEE1883393.1"/>
    <property type="molecule type" value="Genomic_DNA"/>
</dbReference>
<sequence>MYRLNWLVFGGLLAVLLAMIPIIGWAMGAGIAVVVLWKAFGFREVQTVGDCPACTGALRIDPKKDDVFPCPTCHNVIKVHPDRLALVDLNR</sequence>
<proteinExistence type="predicted"/>
<keyword evidence="1" id="KW-1133">Transmembrane helix</keyword>
<dbReference type="Proteomes" id="UP001329505">
    <property type="component" value="Unassembled WGS sequence"/>
</dbReference>
<comment type="caution">
    <text evidence="2">The sequence shown here is derived from an EMBL/GenBank/DDBJ whole genome shotgun (WGS) entry which is preliminary data.</text>
</comment>